<dbReference type="GeneID" id="37135936"/>
<dbReference type="OrthoDB" id="16510at2759"/>
<evidence type="ECO:0000256" key="1">
    <source>
        <dbReference type="ARBA" id="ARBA00004477"/>
    </source>
</evidence>
<dbReference type="VEuPathDB" id="FungiDB:BO82DRAFT_332885"/>
<evidence type="ECO:0000313" key="9">
    <source>
        <dbReference type="EMBL" id="PYH82976.1"/>
    </source>
</evidence>
<dbReference type="InterPro" id="IPR029008">
    <property type="entry name" value="EMC6-like"/>
</dbReference>
<organism evidence="9 10">
    <name type="scientific">Aspergillus uvarum CBS 121591</name>
    <dbReference type="NCBI Taxonomy" id="1448315"/>
    <lineage>
        <taxon>Eukaryota</taxon>
        <taxon>Fungi</taxon>
        <taxon>Dikarya</taxon>
        <taxon>Ascomycota</taxon>
        <taxon>Pezizomycotina</taxon>
        <taxon>Eurotiomycetes</taxon>
        <taxon>Eurotiomycetidae</taxon>
        <taxon>Eurotiales</taxon>
        <taxon>Aspergillaceae</taxon>
        <taxon>Aspergillus</taxon>
        <taxon>Aspergillus subgen. Circumdati</taxon>
    </lineage>
</organism>
<protein>
    <recommendedName>
        <fullName evidence="3">ER membrane protein complex subunit 6</fullName>
    </recommendedName>
</protein>
<dbReference type="AlphaFoldDB" id="A0A319CAY6"/>
<dbReference type="Pfam" id="PF07019">
    <property type="entry name" value="EMC6"/>
    <property type="match status" value="1"/>
</dbReference>
<sequence>MPPTKQELSLLINPLVPESLAHNNRVLTSLHSLTAFLLGLTAGILSLQSATGFAFYFLGTVGVSALFHALVLYRSQGLGAGMYFAGAQGEVSGMDERGIVRGEAAGAAGAAAGRKAPTTKMVRRAAWRDVWFGGGVLGEALSGFVLGWAGVGGVLR</sequence>
<gene>
    <name evidence="9" type="ORF">BO82DRAFT_332885</name>
</gene>
<feature type="transmembrane region" description="Helical" evidence="8">
    <location>
        <begin position="130"/>
        <end position="151"/>
    </location>
</feature>
<evidence type="ECO:0000256" key="6">
    <source>
        <dbReference type="ARBA" id="ARBA00022989"/>
    </source>
</evidence>
<evidence type="ECO:0000256" key="8">
    <source>
        <dbReference type="SAM" id="Phobius"/>
    </source>
</evidence>
<evidence type="ECO:0000256" key="7">
    <source>
        <dbReference type="ARBA" id="ARBA00023136"/>
    </source>
</evidence>
<evidence type="ECO:0000256" key="5">
    <source>
        <dbReference type="ARBA" id="ARBA00022824"/>
    </source>
</evidence>
<proteinExistence type="inferred from homology"/>
<dbReference type="GO" id="GO:0034975">
    <property type="term" value="P:protein folding in endoplasmic reticulum"/>
    <property type="evidence" value="ECO:0007669"/>
    <property type="project" value="TreeGrafter"/>
</dbReference>
<keyword evidence="4 8" id="KW-0812">Transmembrane</keyword>
<keyword evidence="10" id="KW-1185">Reference proteome</keyword>
<reference evidence="9 10" key="1">
    <citation type="submission" date="2016-12" db="EMBL/GenBank/DDBJ databases">
        <title>The genomes of Aspergillus section Nigri reveals drivers in fungal speciation.</title>
        <authorList>
            <consortium name="DOE Joint Genome Institute"/>
            <person name="Vesth T.C."/>
            <person name="Nybo J."/>
            <person name="Theobald S."/>
            <person name="Brandl J."/>
            <person name="Frisvad J.C."/>
            <person name="Nielsen K.F."/>
            <person name="Lyhne E.K."/>
            <person name="Kogle M.E."/>
            <person name="Kuo A."/>
            <person name="Riley R."/>
            <person name="Clum A."/>
            <person name="Nolan M."/>
            <person name="Lipzen A."/>
            <person name="Salamov A."/>
            <person name="Henrissat B."/>
            <person name="Wiebenga A."/>
            <person name="De Vries R.P."/>
            <person name="Grigoriev I.V."/>
            <person name="Mortensen U.H."/>
            <person name="Andersen M.R."/>
            <person name="Baker S.E."/>
        </authorList>
    </citation>
    <scope>NUCLEOTIDE SEQUENCE [LARGE SCALE GENOMIC DNA]</scope>
    <source>
        <strain evidence="9 10">CBS 121591</strain>
    </source>
</reference>
<evidence type="ECO:0000313" key="10">
    <source>
        <dbReference type="Proteomes" id="UP000248340"/>
    </source>
</evidence>
<dbReference type="PANTHER" id="PTHR20994:SF0">
    <property type="entry name" value="ER MEMBRANE PROTEIN COMPLEX SUBUNIT 6"/>
    <property type="match status" value="1"/>
</dbReference>
<accession>A0A319CAY6</accession>
<dbReference type="STRING" id="1448315.A0A319CAY6"/>
<dbReference type="GO" id="GO:0072546">
    <property type="term" value="C:EMC complex"/>
    <property type="evidence" value="ECO:0007669"/>
    <property type="project" value="InterPro"/>
</dbReference>
<dbReference type="Proteomes" id="UP000248340">
    <property type="component" value="Unassembled WGS sequence"/>
</dbReference>
<evidence type="ECO:0000256" key="4">
    <source>
        <dbReference type="ARBA" id="ARBA00022692"/>
    </source>
</evidence>
<evidence type="ECO:0000256" key="3">
    <source>
        <dbReference type="ARBA" id="ARBA00020827"/>
    </source>
</evidence>
<dbReference type="PANTHER" id="PTHR20994">
    <property type="entry name" value="ER MEMBRANE PROTEIN COMPLEX SUBUNIT 6"/>
    <property type="match status" value="1"/>
</dbReference>
<name>A0A319CAY6_9EURO</name>
<dbReference type="RefSeq" id="XP_025493176.1">
    <property type="nucleotide sequence ID" value="XM_025633195.1"/>
</dbReference>
<comment type="similarity">
    <text evidence="2">Belongs to the EMC6 family.</text>
</comment>
<evidence type="ECO:0000256" key="2">
    <source>
        <dbReference type="ARBA" id="ARBA00009436"/>
    </source>
</evidence>
<keyword evidence="5" id="KW-0256">Endoplasmic reticulum</keyword>
<dbReference type="GO" id="GO:0000045">
    <property type="term" value="P:autophagosome assembly"/>
    <property type="evidence" value="ECO:0007669"/>
    <property type="project" value="TreeGrafter"/>
</dbReference>
<keyword evidence="6 8" id="KW-1133">Transmembrane helix</keyword>
<feature type="transmembrane region" description="Helical" evidence="8">
    <location>
        <begin position="53"/>
        <end position="73"/>
    </location>
</feature>
<comment type="subcellular location">
    <subcellularLocation>
        <location evidence="1">Endoplasmic reticulum membrane</location>
        <topology evidence="1">Multi-pass membrane protein</topology>
    </subcellularLocation>
</comment>
<dbReference type="InterPro" id="IPR008504">
    <property type="entry name" value="Emc6"/>
</dbReference>
<keyword evidence="7 8" id="KW-0472">Membrane</keyword>
<dbReference type="EMBL" id="KZ821692">
    <property type="protein sequence ID" value="PYH82976.1"/>
    <property type="molecule type" value="Genomic_DNA"/>
</dbReference>